<reference evidence="2 3" key="1">
    <citation type="submission" date="2018-11" db="EMBL/GenBank/DDBJ databases">
        <title>Sequencing the genomes of 1000 actinobacteria strains.</title>
        <authorList>
            <person name="Klenk H.-P."/>
        </authorList>
    </citation>
    <scope>NUCLEOTIDE SEQUENCE [LARGE SCALE GENOMIC DNA]</scope>
    <source>
        <strain evidence="2 3">DSM 43634</strain>
    </source>
</reference>
<evidence type="ECO:0000313" key="3">
    <source>
        <dbReference type="Proteomes" id="UP000271683"/>
    </source>
</evidence>
<proteinExistence type="predicted"/>
<protein>
    <submittedName>
        <fullName evidence="2">Uncharacterized protein</fullName>
    </submittedName>
</protein>
<comment type="caution">
    <text evidence="2">The sequence shown here is derived from an EMBL/GenBank/DDBJ whole genome shotgun (WGS) entry which is preliminary data.</text>
</comment>
<evidence type="ECO:0000313" key="2">
    <source>
        <dbReference type="EMBL" id="ROP33432.1"/>
    </source>
</evidence>
<feature type="compositionally biased region" description="Basic and acidic residues" evidence="1">
    <location>
        <begin position="53"/>
        <end position="74"/>
    </location>
</feature>
<dbReference type="Proteomes" id="UP000271683">
    <property type="component" value="Unassembled WGS sequence"/>
</dbReference>
<accession>A0A3N1GTE2</accession>
<dbReference type="EMBL" id="RJKL01000001">
    <property type="protein sequence ID" value="ROP33432.1"/>
    <property type="molecule type" value="Genomic_DNA"/>
</dbReference>
<sequence length="95" mass="10693">MHMRAPDLTTQSLRIGQQMHVFAAQPERLTDPDPRGPQQQHQEPVAGVAGDIDQPRDLLDRQPLDSRIDRRELDQPGTDRPTLVILTGVQARKTP</sequence>
<organism evidence="2 3">
    <name type="scientific">Couchioplanes caeruleus</name>
    <dbReference type="NCBI Taxonomy" id="56438"/>
    <lineage>
        <taxon>Bacteria</taxon>
        <taxon>Bacillati</taxon>
        <taxon>Actinomycetota</taxon>
        <taxon>Actinomycetes</taxon>
        <taxon>Micromonosporales</taxon>
        <taxon>Micromonosporaceae</taxon>
        <taxon>Couchioplanes</taxon>
    </lineage>
</organism>
<gene>
    <name evidence="2" type="ORF">EDD30_6412</name>
</gene>
<name>A0A3N1GTE2_9ACTN</name>
<dbReference type="AlphaFoldDB" id="A0A3N1GTE2"/>
<evidence type="ECO:0000256" key="1">
    <source>
        <dbReference type="SAM" id="MobiDB-lite"/>
    </source>
</evidence>
<feature type="region of interest" description="Disordered" evidence="1">
    <location>
        <begin position="23"/>
        <end position="95"/>
    </location>
</feature>